<feature type="transmembrane region" description="Helical" evidence="8">
    <location>
        <begin position="231"/>
        <end position="249"/>
    </location>
</feature>
<keyword evidence="7 8" id="KW-0472">Membrane</keyword>
<dbReference type="InterPro" id="IPR052017">
    <property type="entry name" value="TSUP"/>
</dbReference>
<feature type="transmembrane region" description="Helical" evidence="8">
    <location>
        <begin position="31"/>
        <end position="54"/>
    </location>
</feature>
<feature type="transmembrane region" description="Helical" evidence="8">
    <location>
        <begin position="139"/>
        <end position="169"/>
    </location>
</feature>
<proteinExistence type="inferred from homology"/>
<evidence type="ECO:0000256" key="6">
    <source>
        <dbReference type="ARBA" id="ARBA00022989"/>
    </source>
</evidence>
<comment type="similarity">
    <text evidence="2 8">Belongs to the 4-toluene sulfonate uptake permease (TSUP) (TC 2.A.102) family.</text>
</comment>
<evidence type="ECO:0000256" key="7">
    <source>
        <dbReference type="ARBA" id="ARBA00023136"/>
    </source>
</evidence>
<feature type="transmembrane region" description="Helical" evidence="8">
    <location>
        <begin position="75"/>
        <end position="94"/>
    </location>
</feature>
<keyword evidence="3" id="KW-0813">Transport</keyword>
<evidence type="ECO:0000256" key="5">
    <source>
        <dbReference type="ARBA" id="ARBA00022692"/>
    </source>
</evidence>
<accession>A0A840Q155</accession>
<evidence type="ECO:0000313" key="9">
    <source>
        <dbReference type="EMBL" id="MBB5148796.1"/>
    </source>
</evidence>
<feature type="transmembrane region" description="Helical" evidence="8">
    <location>
        <begin position="100"/>
        <end position="119"/>
    </location>
</feature>
<dbReference type="Pfam" id="PF01925">
    <property type="entry name" value="TauE"/>
    <property type="match status" value="1"/>
</dbReference>
<dbReference type="GO" id="GO:0005886">
    <property type="term" value="C:plasma membrane"/>
    <property type="evidence" value="ECO:0007669"/>
    <property type="project" value="UniProtKB-SubCell"/>
</dbReference>
<evidence type="ECO:0000256" key="2">
    <source>
        <dbReference type="ARBA" id="ARBA00009142"/>
    </source>
</evidence>
<keyword evidence="10" id="KW-1185">Reference proteome</keyword>
<comment type="subcellular location">
    <subcellularLocation>
        <location evidence="1 8">Cell membrane</location>
        <topology evidence="1 8">Multi-pass membrane protein</topology>
    </subcellularLocation>
</comment>
<keyword evidence="6 8" id="KW-1133">Transmembrane helix</keyword>
<dbReference type="EMBL" id="JACHGZ010000010">
    <property type="protein sequence ID" value="MBB5148796.1"/>
    <property type="molecule type" value="Genomic_DNA"/>
</dbReference>
<feature type="transmembrane region" description="Helical" evidence="8">
    <location>
        <begin position="189"/>
        <end position="219"/>
    </location>
</feature>
<evidence type="ECO:0000313" key="10">
    <source>
        <dbReference type="Proteomes" id="UP000557217"/>
    </source>
</evidence>
<keyword evidence="4 8" id="KW-1003">Cell membrane</keyword>
<dbReference type="RefSeq" id="WP_016837731.1">
    <property type="nucleotide sequence ID" value="NZ_JAAXPW010000011.1"/>
</dbReference>
<dbReference type="Proteomes" id="UP000557217">
    <property type="component" value="Unassembled WGS sequence"/>
</dbReference>
<evidence type="ECO:0000256" key="4">
    <source>
        <dbReference type="ARBA" id="ARBA00022475"/>
    </source>
</evidence>
<feature type="transmembrane region" description="Helical" evidence="8">
    <location>
        <begin position="5"/>
        <end position="25"/>
    </location>
</feature>
<evidence type="ECO:0000256" key="1">
    <source>
        <dbReference type="ARBA" id="ARBA00004651"/>
    </source>
</evidence>
<name>A0A840Q155_URETH</name>
<organism evidence="9 10">
    <name type="scientific">Ureibacillus thermosphaericus</name>
    <dbReference type="NCBI Taxonomy" id="51173"/>
    <lineage>
        <taxon>Bacteria</taxon>
        <taxon>Bacillati</taxon>
        <taxon>Bacillota</taxon>
        <taxon>Bacilli</taxon>
        <taxon>Bacillales</taxon>
        <taxon>Caryophanaceae</taxon>
        <taxon>Ureibacillus</taxon>
    </lineage>
</organism>
<evidence type="ECO:0000256" key="8">
    <source>
        <dbReference type="RuleBase" id="RU363041"/>
    </source>
</evidence>
<protein>
    <recommendedName>
        <fullName evidence="8">Probable membrane transporter protein</fullName>
    </recommendedName>
</protein>
<evidence type="ECO:0000256" key="3">
    <source>
        <dbReference type="ARBA" id="ARBA00022448"/>
    </source>
</evidence>
<dbReference type="PANTHER" id="PTHR30269:SF0">
    <property type="entry name" value="MEMBRANE TRANSPORTER PROTEIN YFCA-RELATED"/>
    <property type="match status" value="1"/>
</dbReference>
<sequence length="253" mass="27692">MEIDVITVILLIFFGFLGAFLNAIVGGGGLITVPALMFVGLPPASAIATNKLAATMGNLTSTLTFLKAGKVDMKLLGPIVPFVFIFSMLGAWTVHLLDPAILKPLVIIMLLLVFIYTVIKKDWGQIEKKKELTWKRKIVFLCSLLAIGFYDGFFGPGTGSFIIFVFLMMGFDFLQASGNAKLLNFTSNLAALVMFFILGEVLFIYGIIMGISMICGAYVGTKFALKQGTTVVRILFIVTTLILLAKNSYDYFF</sequence>
<gene>
    <name evidence="9" type="ORF">HNR36_001182</name>
</gene>
<keyword evidence="5 8" id="KW-0812">Transmembrane</keyword>
<dbReference type="AlphaFoldDB" id="A0A840Q155"/>
<dbReference type="InterPro" id="IPR002781">
    <property type="entry name" value="TM_pro_TauE-like"/>
</dbReference>
<reference evidence="9 10" key="1">
    <citation type="submission" date="2020-08" db="EMBL/GenBank/DDBJ databases">
        <title>Genomic Encyclopedia of Type Strains, Phase IV (KMG-IV): sequencing the most valuable type-strain genomes for metagenomic binning, comparative biology and taxonomic classification.</title>
        <authorList>
            <person name="Goeker M."/>
        </authorList>
    </citation>
    <scope>NUCLEOTIDE SEQUENCE [LARGE SCALE GENOMIC DNA]</scope>
    <source>
        <strain evidence="9 10">DSM 10633</strain>
    </source>
</reference>
<dbReference type="PANTHER" id="PTHR30269">
    <property type="entry name" value="TRANSMEMBRANE PROTEIN YFCA"/>
    <property type="match status" value="1"/>
</dbReference>
<comment type="caution">
    <text evidence="9">The sequence shown here is derived from an EMBL/GenBank/DDBJ whole genome shotgun (WGS) entry which is preliminary data.</text>
</comment>